<comment type="caution">
    <text evidence="2">The sequence shown here is derived from an EMBL/GenBank/DDBJ whole genome shotgun (WGS) entry which is preliminary data.</text>
</comment>
<keyword evidence="3" id="KW-1185">Reference proteome</keyword>
<reference evidence="2 3" key="1">
    <citation type="submission" date="2024-08" db="EMBL/GenBank/DDBJ databases">
        <title>Gnathostoma spinigerum genome.</title>
        <authorList>
            <person name="Gonzalez-Bertolin B."/>
            <person name="Monzon S."/>
            <person name="Zaballos A."/>
            <person name="Jimenez P."/>
            <person name="Dekumyoy P."/>
            <person name="Varona S."/>
            <person name="Cuesta I."/>
            <person name="Sumanam S."/>
            <person name="Adisakwattana P."/>
            <person name="Gasser R.B."/>
            <person name="Hernandez-Gonzalez A."/>
            <person name="Young N.D."/>
            <person name="Perteguer M.J."/>
        </authorList>
    </citation>
    <scope>NUCLEOTIDE SEQUENCE [LARGE SCALE GENOMIC DNA]</scope>
    <source>
        <strain evidence="2">AL3</strain>
        <tissue evidence="2">Liver</tissue>
    </source>
</reference>
<organism evidence="2 3">
    <name type="scientific">Gnathostoma spinigerum</name>
    <dbReference type="NCBI Taxonomy" id="75299"/>
    <lineage>
        <taxon>Eukaryota</taxon>
        <taxon>Metazoa</taxon>
        <taxon>Ecdysozoa</taxon>
        <taxon>Nematoda</taxon>
        <taxon>Chromadorea</taxon>
        <taxon>Rhabditida</taxon>
        <taxon>Spirurina</taxon>
        <taxon>Gnathostomatomorpha</taxon>
        <taxon>Gnathostomatoidea</taxon>
        <taxon>Gnathostomatidae</taxon>
        <taxon>Gnathostoma</taxon>
    </lineage>
</organism>
<keyword evidence="1" id="KW-0732">Signal</keyword>
<feature type="signal peptide" evidence="1">
    <location>
        <begin position="1"/>
        <end position="21"/>
    </location>
</feature>
<sequence>MKTLPIPIIFVLILMCNECRTHRDSYEDHKYSNGEDEMNHLLQNIQESDATGNESDESNNIINYRLNEYFPGENDVMESPMQRDDDTVVIRAKRGWWKKVRKEMGRFGKKVKNEARRLKERNFKKYVVPVIISAAKSH</sequence>
<accession>A0ABD6EXZ4</accession>
<proteinExistence type="predicted"/>
<evidence type="ECO:0000313" key="2">
    <source>
        <dbReference type="EMBL" id="MFH4983019.1"/>
    </source>
</evidence>
<feature type="chain" id="PRO_5044771672" evidence="1">
    <location>
        <begin position="22"/>
        <end position="138"/>
    </location>
</feature>
<gene>
    <name evidence="2" type="ORF">AB6A40_009728</name>
</gene>
<evidence type="ECO:0000313" key="3">
    <source>
        <dbReference type="Proteomes" id="UP001608902"/>
    </source>
</evidence>
<evidence type="ECO:0000256" key="1">
    <source>
        <dbReference type="SAM" id="SignalP"/>
    </source>
</evidence>
<dbReference type="Proteomes" id="UP001608902">
    <property type="component" value="Unassembled WGS sequence"/>
</dbReference>
<name>A0ABD6EXZ4_9BILA</name>
<dbReference type="EMBL" id="JBGFUD010010808">
    <property type="protein sequence ID" value="MFH4983019.1"/>
    <property type="molecule type" value="Genomic_DNA"/>
</dbReference>
<protein>
    <submittedName>
        <fullName evidence="2">Uncharacterized protein</fullName>
    </submittedName>
</protein>
<dbReference type="AlphaFoldDB" id="A0ABD6EXZ4"/>